<gene>
    <name evidence="1" type="ORF">N4R40_05185</name>
</gene>
<protein>
    <recommendedName>
        <fullName evidence="3">SseB protein N-terminal domain-containing protein</fullName>
    </recommendedName>
</protein>
<proteinExistence type="predicted"/>
<dbReference type="RefSeq" id="WP_261606306.1">
    <property type="nucleotide sequence ID" value="NZ_JAODOR010000005.1"/>
</dbReference>
<comment type="caution">
    <text evidence="1">The sequence shown here is derived from an EMBL/GenBank/DDBJ whole genome shotgun (WGS) entry which is preliminary data.</text>
</comment>
<evidence type="ECO:0008006" key="3">
    <source>
        <dbReference type="Google" id="ProtNLM"/>
    </source>
</evidence>
<dbReference type="EMBL" id="JAODOR010000005">
    <property type="protein sequence ID" value="MCT9001753.1"/>
    <property type="molecule type" value="Genomic_DNA"/>
</dbReference>
<organism evidence="1 2">
    <name type="scientific">Microbacterium memoriense</name>
    <dbReference type="NCBI Taxonomy" id="2978350"/>
    <lineage>
        <taxon>Bacteria</taxon>
        <taxon>Bacillati</taxon>
        <taxon>Actinomycetota</taxon>
        <taxon>Actinomycetes</taxon>
        <taxon>Micrococcales</taxon>
        <taxon>Microbacteriaceae</taxon>
        <taxon>Microbacterium</taxon>
    </lineage>
</organism>
<dbReference type="Proteomes" id="UP001300496">
    <property type="component" value="Unassembled WGS sequence"/>
</dbReference>
<evidence type="ECO:0000313" key="1">
    <source>
        <dbReference type="EMBL" id="MCT9001753.1"/>
    </source>
</evidence>
<sequence length="119" mass="12845">MDERDAQLSALMAANSLERAQLLSNSGIDAAMNDMLWLPAPLTINGESAQIVMGQIGECTVAYAIDTPAQFAAAWAKGSELESLSTIDATGYLINPLEMHSYPSLNKQTTRVMSVVDFY</sequence>
<accession>A0ABT2PD14</accession>
<name>A0ABT2PD14_9MICO</name>
<keyword evidence="2" id="KW-1185">Reference proteome</keyword>
<evidence type="ECO:0000313" key="2">
    <source>
        <dbReference type="Proteomes" id="UP001300496"/>
    </source>
</evidence>
<reference evidence="1 2" key="1">
    <citation type="journal article" date="2024" name="Int. J. Syst. Evol. Microbiol.">
        <title>Microbacterium memoriense sp. nov., a member of the Actinomycetota from marine beach sediment of the north coast of Portugal.</title>
        <authorList>
            <person name="Santos J.D.N.D."/>
            <person name="Klimek D."/>
            <person name="Calusinska M."/>
            <person name="Lobo-da-Cunha A."/>
            <person name="Catita J."/>
            <person name="Goncalves H."/>
            <person name="Gonzalez I."/>
            <person name="Lage O.M."/>
        </authorList>
    </citation>
    <scope>NUCLEOTIDE SEQUENCE [LARGE SCALE GENOMIC DNA]</scope>
    <source>
        <strain evidence="1 2">PMIC_1C1B</strain>
    </source>
</reference>